<gene>
    <name evidence="1" type="ORF">GTHE00462_LOCUS6303</name>
</gene>
<sequence length="123" mass="12893">MSSFPTLAQALQADFHAALLSKVILLLPLHQPFCTGSSPILHASCAPPSLQVCTLVHLRFSSCDTCAPPPLALRMQCGRTPPTVHLCCSSTCAAASPHHRRACAAPPALALQQHSCSTCAVLL</sequence>
<protein>
    <submittedName>
        <fullName evidence="1">Uncharacterized protein</fullName>
    </submittedName>
</protein>
<organism evidence="1">
    <name type="scientific">Guillardia theta</name>
    <name type="common">Cryptophyte</name>
    <name type="synonym">Cryptomonas phi</name>
    <dbReference type="NCBI Taxonomy" id="55529"/>
    <lineage>
        <taxon>Eukaryota</taxon>
        <taxon>Cryptophyceae</taxon>
        <taxon>Pyrenomonadales</taxon>
        <taxon>Geminigeraceae</taxon>
        <taxon>Guillardia</taxon>
    </lineage>
</organism>
<evidence type="ECO:0000313" key="1">
    <source>
        <dbReference type="EMBL" id="CAE2266389.1"/>
    </source>
</evidence>
<name>A0A7S4JKJ7_GUITH</name>
<accession>A0A7S4JKJ7</accession>
<dbReference type="AlphaFoldDB" id="A0A7S4JKJ7"/>
<proteinExistence type="predicted"/>
<reference evidence="1" key="1">
    <citation type="submission" date="2021-01" db="EMBL/GenBank/DDBJ databases">
        <authorList>
            <person name="Corre E."/>
            <person name="Pelletier E."/>
            <person name="Niang G."/>
            <person name="Scheremetjew M."/>
            <person name="Finn R."/>
            <person name="Kale V."/>
            <person name="Holt S."/>
            <person name="Cochrane G."/>
            <person name="Meng A."/>
            <person name="Brown T."/>
            <person name="Cohen L."/>
        </authorList>
    </citation>
    <scope>NUCLEOTIDE SEQUENCE</scope>
    <source>
        <strain evidence="1">CCMP 2712</strain>
    </source>
</reference>
<dbReference type="EMBL" id="HBKN01007968">
    <property type="protein sequence ID" value="CAE2266389.1"/>
    <property type="molecule type" value="Transcribed_RNA"/>
</dbReference>